<dbReference type="RefSeq" id="WP_284297878.1">
    <property type="nucleotide sequence ID" value="NZ_BSVA01000001.1"/>
</dbReference>
<dbReference type="InterPro" id="IPR017853">
    <property type="entry name" value="GH"/>
</dbReference>
<accession>A0ABQ6JU87</accession>
<reference evidence="3" key="1">
    <citation type="journal article" date="2019" name="Int. J. Syst. Evol. Microbiol.">
        <title>The Global Catalogue of Microorganisms (GCM) 10K type strain sequencing project: providing services to taxonomists for standard genome sequencing and annotation.</title>
        <authorList>
            <consortium name="The Broad Institute Genomics Platform"/>
            <consortium name="The Broad Institute Genome Sequencing Center for Infectious Disease"/>
            <person name="Wu L."/>
            <person name="Ma J."/>
        </authorList>
    </citation>
    <scope>NUCLEOTIDE SEQUENCE [LARGE SCALE GENOMIC DNA]</scope>
    <source>
        <strain evidence="3">NBRC 108755</strain>
    </source>
</reference>
<dbReference type="InterPro" id="IPR036962">
    <property type="entry name" value="Glyco_hydro_3_N_sf"/>
</dbReference>
<evidence type="ECO:0000313" key="3">
    <source>
        <dbReference type="Proteomes" id="UP001157069"/>
    </source>
</evidence>
<evidence type="ECO:0000313" key="2">
    <source>
        <dbReference type="EMBL" id="GMA90231.1"/>
    </source>
</evidence>
<dbReference type="SUPFAM" id="SSF51445">
    <property type="entry name" value="(Trans)glycosidases"/>
    <property type="match status" value="1"/>
</dbReference>
<protein>
    <recommendedName>
        <fullName evidence="4">Beta-glucosidase</fullName>
    </recommendedName>
</protein>
<dbReference type="EMBL" id="BSVA01000001">
    <property type="protein sequence ID" value="GMA90231.1"/>
    <property type="molecule type" value="Genomic_DNA"/>
</dbReference>
<organism evidence="2 3">
    <name type="scientific">Homoserinibacter gongjuensis</name>
    <dbReference type="NCBI Taxonomy" id="1162968"/>
    <lineage>
        <taxon>Bacteria</taxon>
        <taxon>Bacillati</taxon>
        <taxon>Actinomycetota</taxon>
        <taxon>Actinomycetes</taxon>
        <taxon>Micrococcales</taxon>
        <taxon>Microbacteriaceae</taxon>
        <taxon>Homoserinibacter</taxon>
    </lineage>
</organism>
<dbReference type="Proteomes" id="UP001157069">
    <property type="component" value="Unassembled WGS sequence"/>
</dbReference>
<comment type="caution">
    <text evidence="2">The sequence shown here is derived from an EMBL/GenBank/DDBJ whole genome shotgun (WGS) entry which is preliminary data.</text>
</comment>
<keyword evidence="1" id="KW-0378">Hydrolase</keyword>
<evidence type="ECO:0000256" key="1">
    <source>
        <dbReference type="ARBA" id="ARBA00022801"/>
    </source>
</evidence>
<proteinExistence type="predicted"/>
<evidence type="ECO:0008006" key="4">
    <source>
        <dbReference type="Google" id="ProtNLM"/>
    </source>
</evidence>
<keyword evidence="3" id="KW-1185">Reference proteome</keyword>
<name>A0ABQ6JU87_9MICO</name>
<dbReference type="Gene3D" id="3.20.20.300">
    <property type="entry name" value="Glycoside hydrolase, family 3, N-terminal domain"/>
    <property type="match status" value="1"/>
</dbReference>
<sequence>MSIDVGVVPVWRDTSQTTDARVEALIASMTLEEKLAQLYGIWVGASSDGGEVAPTRTT</sequence>
<gene>
    <name evidence="2" type="ORF">GCM10025869_07600</name>
</gene>